<dbReference type="GO" id="GO:0004794">
    <property type="term" value="F:threonine deaminase activity"/>
    <property type="evidence" value="ECO:0007669"/>
    <property type="project" value="TreeGrafter"/>
</dbReference>
<comment type="cofactor">
    <cofactor evidence="1">
        <name>pyridoxal 5'-phosphate</name>
        <dbReference type="ChEBI" id="CHEBI:597326"/>
    </cofactor>
</comment>
<name>A0A382QDH7_9ZZZZ</name>
<dbReference type="PANTHER" id="PTHR48078">
    <property type="entry name" value="THREONINE DEHYDRATASE, MITOCHONDRIAL-RELATED"/>
    <property type="match status" value="1"/>
</dbReference>
<dbReference type="SUPFAM" id="SSF53686">
    <property type="entry name" value="Tryptophan synthase beta subunit-like PLP-dependent enzymes"/>
    <property type="match status" value="1"/>
</dbReference>
<evidence type="ECO:0000256" key="1">
    <source>
        <dbReference type="ARBA" id="ARBA00001933"/>
    </source>
</evidence>
<accession>A0A382QDH7</accession>
<proteinExistence type="predicted"/>
<dbReference type="GO" id="GO:0006567">
    <property type="term" value="P:L-threonine catabolic process"/>
    <property type="evidence" value="ECO:0007669"/>
    <property type="project" value="TreeGrafter"/>
</dbReference>
<dbReference type="EMBL" id="UINC01113766">
    <property type="protein sequence ID" value="SVC83593.1"/>
    <property type="molecule type" value="Genomic_DNA"/>
</dbReference>
<evidence type="ECO:0000256" key="2">
    <source>
        <dbReference type="ARBA" id="ARBA00022898"/>
    </source>
</evidence>
<dbReference type="PANTHER" id="PTHR48078:SF6">
    <property type="entry name" value="L-THREONINE DEHYDRATASE CATABOLIC TDCB"/>
    <property type="match status" value="1"/>
</dbReference>
<protein>
    <recommendedName>
        <fullName evidence="4">Tryptophan synthase beta chain-like PALP domain-containing protein</fullName>
    </recommendedName>
</protein>
<dbReference type="Gene3D" id="3.40.50.1100">
    <property type="match status" value="2"/>
</dbReference>
<dbReference type="InterPro" id="IPR001926">
    <property type="entry name" value="TrpB-like_PALP"/>
</dbReference>
<evidence type="ECO:0000259" key="4">
    <source>
        <dbReference type="Pfam" id="PF00291"/>
    </source>
</evidence>
<evidence type="ECO:0000256" key="3">
    <source>
        <dbReference type="ARBA" id="ARBA00023239"/>
    </source>
</evidence>
<dbReference type="AlphaFoldDB" id="A0A382QDH7"/>
<keyword evidence="3" id="KW-0456">Lyase</keyword>
<dbReference type="Pfam" id="PF00291">
    <property type="entry name" value="PALP"/>
    <property type="match status" value="1"/>
</dbReference>
<reference evidence="5" key="1">
    <citation type="submission" date="2018-05" db="EMBL/GenBank/DDBJ databases">
        <authorList>
            <person name="Lanie J.A."/>
            <person name="Ng W.-L."/>
            <person name="Kazmierczak K.M."/>
            <person name="Andrzejewski T.M."/>
            <person name="Davidsen T.M."/>
            <person name="Wayne K.J."/>
            <person name="Tettelin H."/>
            <person name="Glass J.I."/>
            <person name="Rusch D."/>
            <person name="Podicherti R."/>
            <person name="Tsui H.-C.T."/>
            <person name="Winkler M.E."/>
        </authorList>
    </citation>
    <scope>NUCLEOTIDE SEQUENCE</scope>
</reference>
<keyword evidence="2" id="KW-0663">Pyridoxal phosphate</keyword>
<dbReference type="GO" id="GO:0009097">
    <property type="term" value="P:isoleucine biosynthetic process"/>
    <property type="evidence" value="ECO:0007669"/>
    <property type="project" value="TreeGrafter"/>
</dbReference>
<dbReference type="InterPro" id="IPR050147">
    <property type="entry name" value="Ser/Thr_Dehydratase"/>
</dbReference>
<dbReference type="InterPro" id="IPR036052">
    <property type="entry name" value="TrpB-like_PALP_sf"/>
</dbReference>
<dbReference type="GO" id="GO:0006565">
    <property type="term" value="P:L-serine catabolic process"/>
    <property type="evidence" value="ECO:0007669"/>
    <property type="project" value="TreeGrafter"/>
</dbReference>
<dbReference type="GO" id="GO:0003941">
    <property type="term" value="F:L-serine ammonia-lyase activity"/>
    <property type="evidence" value="ECO:0007669"/>
    <property type="project" value="TreeGrafter"/>
</dbReference>
<sequence length="316" mass="33603">MITLNDVKAAAGEISSYVRRTPLWKSETLSTRLGTNVYLKMEMFQKTGSFKPRGAFNQMLARGKDALGKGAVAISGGNFAQGVAYASRMLGVDAIICMPEGTPQNYIDATRGYSATIDLSPDFQTAFIRYNDLADQGRAALHPFDNPHQIAGAGTVALEIFEDLPEITDLVISIGGGGLISGNTVAIKGLNPQVRVWGVETEGAATMKTAMDAGEVVNITPTSLAKTLCAPFVAQDALTIAQEHLEELLIVSDKQAIDAQRLVLERAKVLPELAASCTLAAAQTIKDRFGPDDHLVLLMCGGNDSVANLVNYAQMA</sequence>
<evidence type="ECO:0000313" key="5">
    <source>
        <dbReference type="EMBL" id="SVC83593.1"/>
    </source>
</evidence>
<organism evidence="5">
    <name type="scientific">marine metagenome</name>
    <dbReference type="NCBI Taxonomy" id="408172"/>
    <lineage>
        <taxon>unclassified sequences</taxon>
        <taxon>metagenomes</taxon>
        <taxon>ecological metagenomes</taxon>
    </lineage>
</organism>
<feature type="domain" description="Tryptophan synthase beta chain-like PALP" evidence="4">
    <location>
        <begin position="14"/>
        <end position="301"/>
    </location>
</feature>
<gene>
    <name evidence="5" type="ORF">METZ01_LOCUS336447</name>
</gene>